<accession>A0ABY6U7F6</accession>
<dbReference type="Pfam" id="PF24883">
    <property type="entry name" value="NPHP3_N"/>
    <property type="match status" value="1"/>
</dbReference>
<organism evidence="3 4">
    <name type="scientific">Bionectria ochroleuca</name>
    <name type="common">Gliocladium roseum</name>
    <dbReference type="NCBI Taxonomy" id="29856"/>
    <lineage>
        <taxon>Eukaryota</taxon>
        <taxon>Fungi</taxon>
        <taxon>Dikarya</taxon>
        <taxon>Ascomycota</taxon>
        <taxon>Pezizomycotina</taxon>
        <taxon>Sordariomycetes</taxon>
        <taxon>Hypocreomycetidae</taxon>
        <taxon>Hypocreales</taxon>
        <taxon>Bionectriaceae</taxon>
        <taxon>Clonostachys</taxon>
    </lineage>
</organism>
<name>A0ABY6U7F6_BIOOC</name>
<dbReference type="EMBL" id="CABFNS010000760">
    <property type="protein sequence ID" value="VUC26916.1"/>
    <property type="molecule type" value="Genomic_DNA"/>
</dbReference>
<feature type="domain" description="Nephrocystin 3-like N-terminal" evidence="2">
    <location>
        <begin position="223"/>
        <end position="414"/>
    </location>
</feature>
<keyword evidence="1" id="KW-0677">Repeat</keyword>
<dbReference type="InterPro" id="IPR056884">
    <property type="entry name" value="NPHP3-like_N"/>
</dbReference>
<dbReference type="Gene3D" id="3.40.50.300">
    <property type="entry name" value="P-loop containing nucleotide triphosphate hydrolases"/>
    <property type="match status" value="1"/>
</dbReference>
<evidence type="ECO:0000256" key="1">
    <source>
        <dbReference type="ARBA" id="ARBA00022737"/>
    </source>
</evidence>
<evidence type="ECO:0000313" key="4">
    <source>
        <dbReference type="Proteomes" id="UP000766486"/>
    </source>
</evidence>
<dbReference type="PANTHER" id="PTHR10039:SF5">
    <property type="entry name" value="NACHT DOMAIN-CONTAINING PROTEIN"/>
    <property type="match status" value="1"/>
</dbReference>
<keyword evidence="4" id="KW-1185">Reference proteome</keyword>
<sequence>MAVAFSSGGLGEILAICQIGLSLGKAISDERGSAKDYQEFRQDVDSLIKVLMQVVVTYEKAEASPLMADLATTIKSIIDECGKIMQEELSRLRVKYHDGLQPGGSGSKSTDMYKKMKFGVTEKEQLREVREKLGTRTQQLSTLVAIAAQRNSQAGTAAIMSRLEAIDETLTKSVHCQGQQSETQGMQSAEEYHRMAQSRILNGLAFDQLDTRFDEVSKAYAKTFEWIFDDKSQYRDGVSFKHWLSTGSGIFHIAGKPGSGKSTLMKFLCNNSRTQEILNTWANGKVLILAKFFFWKPGRVIQKSQNGLLRSILHQCLSGRPELIPAVFPRLWKDAELRGWSASTALTFTDDDVHAAFTALMRNSELFSKHRLCFFVDGLDEYEESDKDFQDLVTLLHEWTEKAPLDLKICVSSRELNAFEMGFSPEKRYRLQDLTRDDFSQVIYGRLQPHRPGITLPNAQISRLAEQILSKSQGVFLWVTLVLRSIRESLLNGDPLDTIQTKIDQLPEELEQLFRNVADSIDATDRKIAAQTLAIAKFPDKVGDAPQDFPFLGYSSSWYFYLENYNKDPNFAIAMRTMNRGMGRDEFRDQQDIARRRVYGRCKGLVEVSPGRRQLLDYGRYIYITHRTV</sequence>
<dbReference type="Proteomes" id="UP000766486">
    <property type="component" value="Unassembled WGS sequence"/>
</dbReference>
<comment type="caution">
    <text evidence="3">The sequence shown here is derived from an EMBL/GenBank/DDBJ whole genome shotgun (WGS) entry which is preliminary data.</text>
</comment>
<evidence type="ECO:0000313" key="3">
    <source>
        <dbReference type="EMBL" id="VUC26916.1"/>
    </source>
</evidence>
<reference evidence="3 4" key="1">
    <citation type="submission" date="2019-06" db="EMBL/GenBank/DDBJ databases">
        <authorList>
            <person name="Broberg M."/>
        </authorList>
    </citation>
    <scope>NUCLEOTIDE SEQUENCE [LARGE SCALE GENOMIC DNA]</scope>
</reference>
<dbReference type="InterPro" id="IPR027417">
    <property type="entry name" value="P-loop_NTPase"/>
</dbReference>
<dbReference type="SUPFAM" id="SSF52540">
    <property type="entry name" value="P-loop containing nucleoside triphosphate hydrolases"/>
    <property type="match status" value="1"/>
</dbReference>
<dbReference type="PANTHER" id="PTHR10039">
    <property type="entry name" value="AMELOGENIN"/>
    <property type="match status" value="1"/>
</dbReference>
<proteinExistence type="predicted"/>
<evidence type="ECO:0000259" key="2">
    <source>
        <dbReference type="Pfam" id="PF24883"/>
    </source>
</evidence>
<gene>
    <name evidence="3" type="ORF">CLO192961_LOCUS199759</name>
</gene>
<protein>
    <recommendedName>
        <fullName evidence="2">Nephrocystin 3-like N-terminal domain-containing protein</fullName>
    </recommendedName>
</protein>